<keyword evidence="3" id="KW-0808">Transferase</keyword>
<dbReference type="Gene3D" id="1.25.40.20">
    <property type="entry name" value="Ankyrin repeat-containing domain"/>
    <property type="match status" value="1"/>
</dbReference>
<feature type="repeat" description="ANK" evidence="7">
    <location>
        <begin position="566"/>
        <end position="601"/>
    </location>
</feature>
<dbReference type="SUPFAM" id="SSF56112">
    <property type="entry name" value="Protein kinase-like (PK-like)"/>
    <property type="match status" value="1"/>
</dbReference>
<dbReference type="InterPro" id="IPR002110">
    <property type="entry name" value="Ankyrin_rpt"/>
</dbReference>
<dbReference type="InterPro" id="IPR000719">
    <property type="entry name" value="Prot_kinase_dom"/>
</dbReference>
<comment type="caution">
    <text evidence="10">The sequence shown here is derived from an EMBL/GenBank/DDBJ whole genome shotgun (WGS) entry which is preliminary data.</text>
</comment>
<dbReference type="EC" id="2.7.11.1" evidence="2"/>
<reference evidence="10 11" key="1">
    <citation type="submission" date="2019-10" db="EMBL/GenBank/DDBJ databases">
        <authorList>
            <person name="Palmer J.M."/>
        </authorList>
    </citation>
    <scope>NUCLEOTIDE SEQUENCE [LARGE SCALE GENOMIC DNA]</scope>
    <source>
        <strain evidence="10 11">TWF730</strain>
    </source>
</reference>
<sequence>MTTVVRKIVGRDPKYEFIETLGHGGSGTVAKVRRVSDGKIMACKAIDCSANPIYAELASREITTWSAFSISEKYIASFGRDATWTDRTKTIKLYMELYPGGDLQRVITACMHQESTVHPFIATYWAMEIARGLRACHDRGIIHRDLKPGNVLLSIPYTYNDVLWKVTGGWELSDNDRKLGEQFCSWFQSRPPWCHISDFGFGKFTPAAYLSGQHSRGSLGTVGTVGYLAPEVLGEEPKFSVRSDVYSFGCLVYSLCTSKPPPASHLREDHLLEIGSMYPKRLKDIIARAVKFDPEDRPGSRELLNEVTEAFIDIQEDGILGFIRYSIAYSERTKPQYSPDVQRKLDDLLRRAVATENCELMETLIDAGADVNADSFSVPRYEHREGNIWNAIHAFKDGVVQKLRWLGNSHSKGRSAPGGDTKFPLITAAAFNGSHECLDLLLKRGAIREESTSRVDPLSAAACSGYVQIIDNLVLKWDFDIDALSVNAISWKGLCTPLALAAQVGSVSGVRRLLELKASASICGSGRNYPLHDIGVNSTASGQDLLACVQLLCEAAPQVINLRNHKGQTPLHRLIQECRLPDYSIVELLLCLGADPKLCDLEGHNVYDLGEVARNRYGKPLLAHSTWQTLARLAAE</sequence>
<dbReference type="Pfam" id="PF00023">
    <property type="entry name" value="Ank"/>
    <property type="match status" value="1"/>
</dbReference>
<keyword evidence="6 8" id="KW-0067">ATP-binding</keyword>
<dbReference type="Pfam" id="PF00069">
    <property type="entry name" value="Pkinase"/>
    <property type="match status" value="1"/>
</dbReference>
<evidence type="ECO:0000259" key="9">
    <source>
        <dbReference type="PROSITE" id="PS50011"/>
    </source>
</evidence>
<dbReference type="GO" id="GO:0004674">
    <property type="term" value="F:protein serine/threonine kinase activity"/>
    <property type="evidence" value="ECO:0007669"/>
    <property type="project" value="UniProtKB-EC"/>
</dbReference>
<dbReference type="Proteomes" id="UP001373714">
    <property type="component" value="Unassembled WGS sequence"/>
</dbReference>
<dbReference type="PROSITE" id="PS50011">
    <property type="entry name" value="PROTEIN_KINASE_DOM"/>
    <property type="match status" value="1"/>
</dbReference>
<evidence type="ECO:0000256" key="1">
    <source>
        <dbReference type="ARBA" id="ARBA00010886"/>
    </source>
</evidence>
<dbReference type="InterPro" id="IPR011009">
    <property type="entry name" value="Kinase-like_dom_sf"/>
</dbReference>
<name>A0AAV9VF03_9PEZI</name>
<keyword evidence="4 8" id="KW-0547">Nucleotide-binding</keyword>
<keyword evidence="11" id="KW-1185">Reference proteome</keyword>
<dbReference type="PROSITE" id="PS00108">
    <property type="entry name" value="PROTEIN_KINASE_ST"/>
    <property type="match status" value="1"/>
</dbReference>
<evidence type="ECO:0000256" key="6">
    <source>
        <dbReference type="ARBA" id="ARBA00022840"/>
    </source>
</evidence>
<dbReference type="GO" id="GO:0005524">
    <property type="term" value="F:ATP binding"/>
    <property type="evidence" value="ECO:0007669"/>
    <property type="project" value="UniProtKB-UniRule"/>
</dbReference>
<dbReference type="PANTHER" id="PTHR43671">
    <property type="entry name" value="SERINE/THREONINE-PROTEIN KINASE NEK"/>
    <property type="match status" value="1"/>
</dbReference>
<dbReference type="Gene3D" id="3.30.200.20">
    <property type="entry name" value="Phosphorylase Kinase, domain 1"/>
    <property type="match status" value="1"/>
</dbReference>
<evidence type="ECO:0000256" key="2">
    <source>
        <dbReference type="ARBA" id="ARBA00012513"/>
    </source>
</evidence>
<dbReference type="InterPro" id="IPR036770">
    <property type="entry name" value="Ankyrin_rpt-contain_sf"/>
</dbReference>
<dbReference type="InterPro" id="IPR008271">
    <property type="entry name" value="Ser/Thr_kinase_AS"/>
</dbReference>
<dbReference type="PROSITE" id="PS50088">
    <property type="entry name" value="ANK_REPEAT"/>
    <property type="match status" value="1"/>
</dbReference>
<dbReference type="SMART" id="SM00248">
    <property type="entry name" value="ANK"/>
    <property type="match status" value="5"/>
</dbReference>
<evidence type="ECO:0000256" key="5">
    <source>
        <dbReference type="ARBA" id="ARBA00022777"/>
    </source>
</evidence>
<evidence type="ECO:0000313" key="11">
    <source>
        <dbReference type="Proteomes" id="UP001373714"/>
    </source>
</evidence>
<dbReference type="InterPro" id="IPR050660">
    <property type="entry name" value="NEK_Ser/Thr_kinase"/>
</dbReference>
<dbReference type="InterPro" id="IPR017441">
    <property type="entry name" value="Protein_kinase_ATP_BS"/>
</dbReference>
<evidence type="ECO:0000256" key="7">
    <source>
        <dbReference type="PROSITE-ProRule" id="PRU00023"/>
    </source>
</evidence>
<accession>A0AAV9VF03</accession>
<dbReference type="AlphaFoldDB" id="A0AAV9VF03"/>
<keyword evidence="5" id="KW-0418">Kinase</keyword>
<evidence type="ECO:0000256" key="4">
    <source>
        <dbReference type="ARBA" id="ARBA00022741"/>
    </source>
</evidence>
<keyword evidence="7" id="KW-0040">ANK repeat</keyword>
<feature type="domain" description="Protein kinase" evidence="9">
    <location>
        <begin position="15"/>
        <end position="312"/>
    </location>
</feature>
<dbReference type="Gene3D" id="1.10.510.10">
    <property type="entry name" value="Transferase(Phosphotransferase) domain 1"/>
    <property type="match status" value="1"/>
</dbReference>
<comment type="similarity">
    <text evidence="1">Belongs to the protein kinase superfamily. NEK Ser/Thr protein kinase family. NIMA subfamily.</text>
</comment>
<evidence type="ECO:0000313" key="10">
    <source>
        <dbReference type="EMBL" id="KAK6360368.1"/>
    </source>
</evidence>
<organism evidence="10 11">
    <name type="scientific">Orbilia blumenaviensis</name>
    <dbReference type="NCBI Taxonomy" id="1796055"/>
    <lineage>
        <taxon>Eukaryota</taxon>
        <taxon>Fungi</taxon>
        <taxon>Dikarya</taxon>
        <taxon>Ascomycota</taxon>
        <taxon>Pezizomycotina</taxon>
        <taxon>Orbiliomycetes</taxon>
        <taxon>Orbiliales</taxon>
        <taxon>Orbiliaceae</taxon>
        <taxon>Orbilia</taxon>
    </lineage>
</organism>
<protein>
    <recommendedName>
        <fullName evidence="2">non-specific serine/threonine protein kinase</fullName>
        <ecNumber evidence="2">2.7.11.1</ecNumber>
    </recommendedName>
</protein>
<dbReference type="PANTHER" id="PTHR43671:SF13">
    <property type="entry name" value="SERINE_THREONINE-PROTEIN KINASE NEK2"/>
    <property type="match status" value="1"/>
</dbReference>
<dbReference type="PROSITE" id="PS00107">
    <property type="entry name" value="PROTEIN_KINASE_ATP"/>
    <property type="match status" value="1"/>
</dbReference>
<dbReference type="SMART" id="SM00220">
    <property type="entry name" value="S_TKc"/>
    <property type="match status" value="1"/>
</dbReference>
<feature type="binding site" evidence="8">
    <location>
        <position position="44"/>
    </location>
    <ligand>
        <name>ATP</name>
        <dbReference type="ChEBI" id="CHEBI:30616"/>
    </ligand>
</feature>
<dbReference type="EMBL" id="JAVHNS010000003">
    <property type="protein sequence ID" value="KAK6360368.1"/>
    <property type="molecule type" value="Genomic_DNA"/>
</dbReference>
<evidence type="ECO:0000256" key="8">
    <source>
        <dbReference type="PROSITE-ProRule" id="PRU10141"/>
    </source>
</evidence>
<evidence type="ECO:0000256" key="3">
    <source>
        <dbReference type="ARBA" id="ARBA00022679"/>
    </source>
</evidence>
<gene>
    <name evidence="10" type="ORF">TWF730_006512</name>
</gene>
<proteinExistence type="inferred from homology"/>
<dbReference type="SUPFAM" id="SSF48403">
    <property type="entry name" value="Ankyrin repeat"/>
    <property type="match status" value="1"/>
</dbReference>